<evidence type="ECO:0000313" key="1">
    <source>
        <dbReference type="EMBL" id="ADH88832.1"/>
    </source>
</evidence>
<evidence type="ECO:0000313" key="2">
    <source>
        <dbReference type="Proteomes" id="UP000006633"/>
    </source>
</evidence>
<dbReference type="eggNOG" id="COG1959">
    <property type="taxonomic scope" value="Bacteria"/>
</dbReference>
<reference evidence="1 2" key="1">
    <citation type="journal article" date="2012" name="Stand. Genomic Sci.">
        <title>Complete genome sequence of the facultatively chemolithoautotrophic and methylotrophic alpha Proteobacterium Starkeya novella type strain (ATCC 8093(T)).</title>
        <authorList>
            <person name="Kappler U."/>
            <person name="Davenport K."/>
            <person name="Beatson S."/>
            <person name="Lucas S."/>
            <person name="Lapidus A."/>
            <person name="Copeland A."/>
            <person name="Berry K.W."/>
            <person name="Glavina Del Rio T."/>
            <person name="Hammon N."/>
            <person name="Dalin E."/>
            <person name="Tice H."/>
            <person name="Pitluck S."/>
            <person name="Richardson P."/>
            <person name="Bruce D."/>
            <person name="Goodwin L.A."/>
            <person name="Han C."/>
            <person name="Tapia R."/>
            <person name="Detter J.C."/>
            <person name="Chang Y.J."/>
            <person name="Jeffries C.D."/>
            <person name="Land M."/>
            <person name="Hauser L."/>
            <person name="Kyrpides N.C."/>
            <person name="Goker M."/>
            <person name="Ivanova N."/>
            <person name="Klenk H.P."/>
            <person name="Woyke T."/>
        </authorList>
    </citation>
    <scope>NUCLEOTIDE SEQUENCE [LARGE SCALE GENOMIC DNA]</scope>
    <source>
        <strain evidence="2">ATCC 8093 / DSM 506 / JCM 20403 / CCM 1077 / IAM 12100 / NBRC 12443 / NCIMB 10456</strain>
    </source>
</reference>
<keyword evidence="2" id="KW-1185">Reference proteome</keyword>
<organism evidence="1 2">
    <name type="scientific">Ancylobacter novellus (strain ATCC 8093 / DSM 506 / JCM 20403 / CCM 1077 / IAM 12100 / NBRC 12443 / NCIMB 10456)</name>
    <name type="common">Starkeya novella</name>
    <dbReference type="NCBI Taxonomy" id="639283"/>
    <lineage>
        <taxon>Bacteria</taxon>
        <taxon>Pseudomonadati</taxon>
        <taxon>Pseudomonadota</taxon>
        <taxon>Alphaproteobacteria</taxon>
        <taxon>Hyphomicrobiales</taxon>
        <taxon>Xanthobacteraceae</taxon>
        <taxon>Ancylobacter</taxon>
    </lineage>
</organism>
<name>D7A9Q6_ANCN5</name>
<dbReference type="EMBL" id="CP002026">
    <property type="protein sequence ID" value="ADH88832.1"/>
    <property type="molecule type" value="Genomic_DNA"/>
</dbReference>
<dbReference type="HOGENOM" id="CLU_076525_0_0_5"/>
<dbReference type="InterPro" id="IPR036390">
    <property type="entry name" value="WH_DNA-bd_sf"/>
</dbReference>
<accession>D7A9Q6</accession>
<protein>
    <submittedName>
        <fullName evidence="1">Uncharacterized protein</fullName>
    </submittedName>
</protein>
<dbReference type="SUPFAM" id="SSF46785">
    <property type="entry name" value="Winged helix' DNA-binding domain"/>
    <property type="match status" value="1"/>
</dbReference>
<dbReference type="KEGG" id="sno:Snov_1522"/>
<sequence>MFARQAAGTPLPAAAGAHGALLESLLPGEVEERARLRARPDFPWVARQAAVNLASAYRGNFLLTRLLNDRGRVVLALLMLDMHFEPPPGPGLTAGRLKAEAAALGVCSPGRVGAVLAASRLLGLVAPVPDADRRRRRLTVTDRMLAIHRDRWRVMLNALRMVLPEGEAGLNRLDDDAFVAAYVAELLRPFRAGWRMMHDIPSMAIFADRDGGLLVALALFATGGTGRPTPVAELARAYRVSRSHVVDILQNAVQEGLVRRVEGRERGGFLAEPGLTDAMEAFVATVLVRQANAVRHALAVTGAAAD</sequence>
<proteinExistence type="predicted"/>
<gene>
    <name evidence="1" type="ordered locus">Snov_1522</name>
</gene>
<dbReference type="AlphaFoldDB" id="D7A9Q6"/>
<dbReference type="Proteomes" id="UP000006633">
    <property type="component" value="Chromosome"/>
</dbReference>
<dbReference type="InterPro" id="IPR036388">
    <property type="entry name" value="WH-like_DNA-bd_sf"/>
</dbReference>
<dbReference type="Gene3D" id="1.10.10.10">
    <property type="entry name" value="Winged helix-like DNA-binding domain superfamily/Winged helix DNA-binding domain"/>
    <property type="match status" value="1"/>
</dbReference>
<dbReference type="STRING" id="639283.Snov_1522"/>
<dbReference type="RefSeq" id="WP_013166336.1">
    <property type="nucleotide sequence ID" value="NC_014217.1"/>
</dbReference>